<dbReference type="AlphaFoldDB" id="A0A378XF05"/>
<name>A0A378XF05_9BURK</name>
<dbReference type="PIRSF" id="PIRSF034934">
    <property type="entry name" value="AbiF_AbiD"/>
    <property type="match status" value="1"/>
</dbReference>
<organism evidence="2 3">
    <name type="scientific">Oligella ureolytica</name>
    <dbReference type="NCBI Taxonomy" id="90244"/>
    <lineage>
        <taxon>Bacteria</taxon>
        <taxon>Pseudomonadati</taxon>
        <taxon>Pseudomonadota</taxon>
        <taxon>Betaproteobacteria</taxon>
        <taxon>Burkholderiales</taxon>
        <taxon>Alcaligenaceae</taxon>
        <taxon>Oligella</taxon>
    </lineage>
</organism>
<dbReference type="EMBL" id="CP065725">
    <property type="protein sequence ID" value="QPT39053.1"/>
    <property type="molecule type" value="Genomic_DNA"/>
</dbReference>
<dbReference type="InterPro" id="IPR011664">
    <property type="entry name" value="Abi_system_AbiD/AbiF-like"/>
</dbReference>
<keyword evidence="4" id="KW-1185">Reference proteome</keyword>
<evidence type="ECO:0000313" key="4">
    <source>
        <dbReference type="Proteomes" id="UP000594903"/>
    </source>
</evidence>
<reference evidence="2 3" key="1">
    <citation type="submission" date="2018-06" db="EMBL/GenBank/DDBJ databases">
        <authorList>
            <consortium name="Pathogen Informatics"/>
            <person name="Doyle S."/>
        </authorList>
    </citation>
    <scope>NUCLEOTIDE SEQUENCE [LARGE SCALE GENOMIC DNA]</scope>
    <source>
        <strain evidence="2 3">NCTC11997</strain>
    </source>
</reference>
<accession>A0A378XF05</accession>
<dbReference type="RefSeq" id="WP_018573790.1">
    <property type="nucleotide sequence ID" value="NZ_CP065725.1"/>
</dbReference>
<evidence type="ECO:0000313" key="3">
    <source>
        <dbReference type="Proteomes" id="UP000254603"/>
    </source>
</evidence>
<dbReference type="Proteomes" id="UP000254603">
    <property type="component" value="Unassembled WGS sequence"/>
</dbReference>
<evidence type="ECO:0000313" key="2">
    <source>
        <dbReference type="EMBL" id="SUA54648.1"/>
    </source>
</evidence>
<dbReference type="InterPro" id="IPR017034">
    <property type="entry name" value="Abi_system_AbiD/AbiF"/>
</dbReference>
<dbReference type="Proteomes" id="UP000594903">
    <property type="component" value="Chromosome"/>
</dbReference>
<dbReference type="OrthoDB" id="5363652at2"/>
<reference evidence="1 4" key="2">
    <citation type="submission" date="2020-12" db="EMBL/GenBank/DDBJ databases">
        <title>FDA dAtabase for Regulatory Grade micrObial Sequences (FDA-ARGOS): Supporting development and validation of Infectious Disease Dx tests.</title>
        <authorList>
            <person name="Sproer C."/>
            <person name="Gronow S."/>
            <person name="Severitt S."/>
            <person name="Schroder I."/>
            <person name="Tallon L."/>
            <person name="Sadzewicz L."/>
            <person name="Zhao X."/>
            <person name="Boylan J."/>
            <person name="Ott S."/>
            <person name="Bowen H."/>
            <person name="Vavikolanu K."/>
            <person name="Mehta A."/>
            <person name="Aluvathingal J."/>
            <person name="Nadendla S."/>
            <person name="Lowell S."/>
            <person name="Myers T."/>
            <person name="Yan Y."/>
            <person name="Sichtig H."/>
        </authorList>
    </citation>
    <scope>NUCLEOTIDE SEQUENCE [LARGE SCALE GENOMIC DNA]</scope>
    <source>
        <strain evidence="1 4">FDAARGOS_872</strain>
    </source>
</reference>
<evidence type="ECO:0000313" key="1">
    <source>
        <dbReference type="EMBL" id="QPT39053.1"/>
    </source>
</evidence>
<gene>
    <name evidence="1" type="ORF">I6G29_07530</name>
    <name evidence="2" type="ORF">NCTC11997_01567</name>
</gene>
<proteinExistence type="predicted"/>
<protein>
    <submittedName>
        <fullName evidence="1">Abi family protein</fullName>
    </submittedName>
    <submittedName>
        <fullName evidence="2">Abortive infection bacteriophage resistance protein</fullName>
    </submittedName>
</protein>
<dbReference type="EMBL" id="UGSB01000001">
    <property type="protein sequence ID" value="SUA54648.1"/>
    <property type="molecule type" value="Genomic_DNA"/>
</dbReference>
<dbReference type="Pfam" id="PF07751">
    <property type="entry name" value="Abi_2"/>
    <property type="match status" value="1"/>
</dbReference>
<sequence>MSNFRKPSFDMKRQISKLEERGLIIKDKTKTRHYLANISYFRLSAYAIPFYIPAQKVKHFLPNTEFNDILSLYVFDRELRLIILDAIERIEVALRAQLGNTLADNYGPHGYLNSAIFNTNYAHDWLMDKLEREGEKREVEVFLKHYLSKYPSSPKQPPIWMALELLTFSEVSRLFANLRETQDISPIEQSFGLKMPVLRSWFRSLADLRNLCAHHSRVWNREFGTRPMIPKNKPQNWPSIPVTISSGSSSSPLQEIAPINRLYFQLVIIESLMRVIAPTSRWSVRLIALLDKNTNISLPHMGFPPNWKSESFWRIALNG</sequence>